<organism evidence="1">
    <name type="scientific">freshwater metagenome</name>
    <dbReference type="NCBI Taxonomy" id="449393"/>
    <lineage>
        <taxon>unclassified sequences</taxon>
        <taxon>metagenomes</taxon>
        <taxon>ecological metagenomes</taxon>
    </lineage>
</organism>
<dbReference type="EMBL" id="CAEZZU010000002">
    <property type="protein sequence ID" value="CAB4766989.1"/>
    <property type="molecule type" value="Genomic_DNA"/>
</dbReference>
<dbReference type="EMBL" id="CAEZWM010000002">
    <property type="protein sequence ID" value="CAB4644668.1"/>
    <property type="molecule type" value="Genomic_DNA"/>
</dbReference>
<dbReference type="InterPro" id="IPR008792">
    <property type="entry name" value="PQQD"/>
</dbReference>
<dbReference type="EMBL" id="CAFBLK010000007">
    <property type="protein sequence ID" value="CAB4855698.1"/>
    <property type="molecule type" value="Genomic_DNA"/>
</dbReference>
<protein>
    <submittedName>
        <fullName evidence="1">Unannotated protein</fullName>
    </submittedName>
</protein>
<evidence type="ECO:0000313" key="2">
    <source>
        <dbReference type="EMBL" id="CAB4766989.1"/>
    </source>
</evidence>
<proteinExistence type="predicted"/>
<dbReference type="InterPro" id="IPR041881">
    <property type="entry name" value="PqqD_sf"/>
</dbReference>
<accession>A0A6J6K716</accession>
<dbReference type="Pfam" id="PF05402">
    <property type="entry name" value="PqqD"/>
    <property type="match status" value="1"/>
</dbReference>
<reference evidence="1" key="1">
    <citation type="submission" date="2020-05" db="EMBL/GenBank/DDBJ databases">
        <authorList>
            <person name="Chiriac C."/>
            <person name="Salcher M."/>
            <person name="Ghai R."/>
            <person name="Kavagutti S V."/>
        </authorList>
    </citation>
    <scope>NUCLEOTIDE SEQUENCE</scope>
</reference>
<evidence type="ECO:0000313" key="1">
    <source>
        <dbReference type="EMBL" id="CAB4644668.1"/>
    </source>
</evidence>
<evidence type="ECO:0000313" key="4">
    <source>
        <dbReference type="EMBL" id="CAB5014265.1"/>
    </source>
</evidence>
<name>A0A6J6K716_9ZZZZ</name>
<gene>
    <name evidence="1" type="ORF">UFOPK2242_00049</name>
    <name evidence="2" type="ORF">UFOPK2925_00035</name>
    <name evidence="3" type="ORF">UFOPK3317_00079</name>
    <name evidence="4" type="ORF">UFOPK4071_00888</name>
</gene>
<dbReference type="Gene3D" id="1.10.10.1150">
    <property type="entry name" value="Coenzyme PQQ synthesis protein D (PqqD)"/>
    <property type="match status" value="1"/>
</dbReference>
<evidence type="ECO:0000313" key="3">
    <source>
        <dbReference type="EMBL" id="CAB4855698.1"/>
    </source>
</evidence>
<sequence>MAKASAVIKQSPEVISRTGPFGVVILAPGDLEPRLLEGSACFVWDLLSDWSTREDISQSLAQLFEADLEVVSRDVEILIDELIATEALVVS</sequence>
<dbReference type="AlphaFoldDB" id="A0A6J6K716"/>
<dbReference type="EMBL" id="CAFBPF010000105">
    <property type="protein sequence ID" value="CAB5014265.1"/>
    <property type="molecule type" value="Genomic_DNA"/>
</dbReference>